<dbReference type="GeneID" id="31251427"/>
<reference evidence="1" key="1">
    <citation type="submission" date="2012-04" db="EMBL/GenBank/DDBJ databases">
        <title>The Genome Sequence of Loa loa.</title>
        <authorList>
            <consortium name="The Broad Institute Genome Sequencing Platform"/>
            <consortium name="Broad Institute Genome Sequencing Center for Infectious Disease"/>
            <person name="Nutman T.B."/>
            <person name="Fink D.L."/>
            <person name="Russ C."/>
            <person name="Young S."/>
            <person name="Zeng Q."/>
            <person name="Gargeya S."/>
            <person name="Alvarado L."/>
            <person name="Berlin A."/>
            <person name="Chapman S.B."/>
            <person name="Chen Z."/>
            <person name="Freedman E."/>
            <person name="Gellesch M."/>
            <person name="Goldberg J."/>
            <person name="Griggs A."/>
            <person name="Gujja S."/>
            <person name="Heilman E.R."/>
            <person name="Heiman D."/>
            <person name="Howarth C."/>
            <person name="Mehta T."/>
            <person name="Neiman D."/>
            <person name="Pearson M."/>
            <person name="Roberts A."/>
            <person name="Saif S."/>
            <person name="Shea T."/>
            <person name="Shenoy N."/>
            <person name="Sisk P."/>
            <person name="Stolte C."/>
            <person name="Sykes S."/>
            <person name="White J."/>
            <person name="Yandava C."/>
            <person name="Haas B."/>
            <person name="Henn M.R."/>
            <person name="Nusbaum C."/>
            <person name="Birren B."/>
        </authorList>
    </citation>
    <scope>NUCLEOTIDE SEQUENCE [LARGE SCALE GENOMIC DNA]</scope>
</reference>
<dbReference type="EMBL" id="JH712074">
    <property type="protein sequence ID" value="EJD76462.1"/>
    <property type="molecule type" value="Genomic_DNA"/>
</dbReference>
<dbReference type="RefSeq" id="XP_020307257.1">
    <property type="nucleotide sequence ID" value="XM_020449242.1"/>
</dbReference>
<dbReference type="KEGG" id="loa:LOAG_16591"/>
<proteinExistence type="predicted"/>
<protein>
    <submittedName>
        <fullName evidence="1">Uncharacterized protein</fullName>
    </submittedName>
</protein>
<dbReference type="InParanoid" id="A0A1S0UL62"/>
<gene>
    <name evidence="1" type="ORF">LOAG_16591</name>
</gene>
<organism evidence="1">
    <name type="scientific">Loa loa</name>
    <name type="common">Eye worm</name>
    <name type="synonym">Filaria loa</name>
    <dbReference type="NCBI Taxonomy" id="7209"/>
    <lineage>
        <taxon>Eukaryota</taxon>
        <taxon>Metazoa</taxon>
        <taxon>Ecdysozoa</taxon>
        <taxon>Nematoda</taxon>
        <taxon>Chromadorea</taxon>
        <taxon>Rhabditida</taxon>
        <taxon>Spirurina</taxon>
        <taxon>Spiruromorpha</taxon>
        <taxon>Filarioidea</taxon>
        <taxon>Onchocercidae</taxon>
        <taxon>Loa</taxon>
    </lineage>
</organism>
<name>A0A1S0UL62_LOALO</name>
<evidence type="ECO:0000313" key="1">
    <source>
        <dbReference type="EMBL" id="EJD76462.1"/>
    </source>
</evidence>
<dbReference type="AlphaFoldDB" id="A0A1S0UL62"/>
<accession>A0A1S0UL62</accession>
<sequence>MSFTIIQSANSAKGKLIKVLKEVKELDLRPFDKQLLHEELCEHYEARKGTIKEMIELKHI</sequence>
<dbReference type="CTD" id="31251427"/>